<dbReference type="InterPro" id="IPR041280">
    <property type="entry name" value="Big_10"/>
</dbReference>
<evidence type="ECO:0000313" key="12">
    <source>
        <dbReference type="Proteomes" id="UP000246303"/>
    </source>
</evidence>
<keyword evidence="5" id="KW-0012">Acyltransferase</keyword>
<dbReference type="GO" id="GO:0005576">
    <property type="term" value="C:extracellular region"/>
    <property type="evidence" value="ECO:0007669"/>
    <property type="project" value="TreeGrafter"/>
</dbReference>
<feature type="domain" description="Fibronectin type-III" evidence="9">
    <location>
        <begin position="62"/>
        <end position="161"/>
    </location>
</feature>
<keyword evidence="12" id="KW-1185">Reference proteome</keyword>
<dbReference type="PANTHER" id="PTHR30582:SF2">
    <property type="entry name" value="L,D-TRANSPEPTIDASE YCIB-RELATED"/>
    <property type="match status" value="1"/>
</dbReference>
<dbReference type="GO" id="GO:0016746">
    <property type="term" value="F:acyltransferase activity"/>
    <property type="evidence" value="ECO:0007669"/>
    <property type="project" value="UniProtKB-KW"/>
</dbReference>
<sequence>MGVCMAELDETRNRRKGLRVALISLLALGLALSGTGCSAVGESPAPGAAETSTATTAPPSTTPAVPVQTLVSPATGTVSVNPATEVNAMVTNGTVAKAVLEEQATGTPVAGELVVSNRKWISKEPLKFGTDYVFSVTAQDTAGTKTTTYSSFSTVAASHEADAWVYPAEGATVGVGQPLEFNFSEPVINKEAVEKAITITSSTGQQGAFRWYSDTKVRYRGADYWPANSKLTVQMALFGTDIGNGMIYNANKSYEVNIGNKVIMEADAANMSVSILINDQVAKTFPASMGDERFPSASGFMVITADKQRYATFKASTIGLKPGDPGDYGSVDVEFATRLSNSGIFIHQATPYAIPYLGVTNLSHGCIGLSHEGAGWVFENMRPGDLVHTVGTPNDTIHPTDGYGDWNFAFKDYASR</sequence>
<reference evidence="11 12" key="1">
    <citation type="submission" date="2018-05" db="EMBL/GenBank/DDBJ databases">
        <title>Genetic diversity of glacier-inhabiting Cryobacterium bacteria in China and description of Cryobacterium mengkeensis sp. nov. and Arthrobacter glacialis sp. nov.</title>
        <authorList>
            <person name="Liu Q."/>
            <person name="Xin Y.-H."/>
        </authorList>
    </citation>
    <scope>NUCLEOTIDE SEQUENCE [LARGE SCALE GENOMIC DNA]</scope>
    <source>
        <strain evidence="11 12">GP3</strain>
    </source>
</reference>
<dbReference type="EMBL" id="QHLZ01000001">
    <property type="protein sequence ID" value="PXA69353.1"/>
    <property type="molecule type" value="Genomic_DNA"/>
</dbReference>
<keyword evidence="4 7" id="KW-0573">Peptidoglycan synthesis</keyword>
<feature type="domain" description="L,D-TPase catalytic" evidence="10">
    <location>
        <begin position="262"/>
        <end position="390"/>
    </location>
</feature>
<dbReference type="Gene3D" id="2.40.440.10">
    <property type="entry name" value="L,D-transpeptidase catalytic domain-like"/>
    <property type="match status" value="1"/>
</dbReference>
<evidence type="ECO:0000259" key="10">
    <source>
        <dbReference type="PROSITE" id="PS52029"/>
    </source>
</evidence>
<dbReference type="OrthoDB" id="5242354at2"/>
<evidence type="ECO:0000256" key="7">
    <source>
        <dbReference type="PROSITE-ProRule" id="PRU01373"/>
    </source>
</evidence>
<evidence type="ECO:0000256" key="5">
    <source>
        <dbReference type="ARBA" id="ARBA00023315"/>
    </source>
</evidence>
<dbReference type="PROSITE" id="PS52029">
    <property type="entry name" value="LD_TPASE"/>
    <property type="match status" value="1"/>
</dbReference>
<organism evidence="11 12">
    <name type="scientific">Arthrobacter psychrochitiniphilus</name>
    <dbReference type="NCBI Taxonomy" id="291045"/>
    <lineage>
        <taxon>Bacteria</taxon>
        <taxon>Bacillati</taxon>
        <taxon>Actinomycetota</taxon>
        <taxon>Actinomycetes</taxon>
        <taxon>Micrococcales</taxon>
        <taxon>Micrococcaceae</taxon>
        <taxon>Arthrobacter</taxon>
    </lineage>
</organism>
<dbReference type="CDD" id="cd16913">
    <property type="entry name" value="YkuD_like"/>
    <property type="match status" value="1"/>
</dbReference>
<name>A0A2V3DW61_9MICC</name>
<comment type="pathway">
    <text evidence="1 7">Cell wall biogenesis; peptidoglycan biosynthesis.</text>
</comment>
<dbReference type="CDD" id="cd13432">
    <property type="entry name" value="LDT_IgD_like_2"/>
    <property type="match status" value="1"/>
</dbReference>
<evidence type="ECO:0000256" key="2">
    <source>
        <dbReference type="ARBA" id="ARBA00022679"/>
    </source>
</evidence>
<feature type="active site" description="Proton donor/acceptor" evidence="7">
    <location>
        <position position="347"/>
    </location>
</feature>
<evidence type="ECO:0000313" key="11">
    <source>
        <dbReference type="EMBL" id="PXA69353.1"/>
    </source>
</evidence>
<keyword evidence="3 7" id="KW-0133">Cell shape</keyword>
<protein>
    <submittedName>
        <fullName evidence="11">Uncharacterized protein</fullName>
    </submittedName>
</protein>
<feature type="active site" description="Nucleophile" evidence="7">
    <location>
        <position position="366"/>
    </location>
</feature>
<dbReference type="GO" id="GO:0071555">
    <property type="term" value="P:cell wall organization"/>
    <property type="evidence" value="ECO:0007669"/>
    <property type="project" value="UniProtKB-UniRule"/>
</dbReference>
<dbReference type="AlphaFoldDB" id="A0A2V3DW61"/>
<dbReference type="InterPro" id="IPR050979">
    <property type="entry name" value="LD-transpeptidase"/>
</dbReference>
<feature type="region of interest" description="Disordered" evidence="8">
    <location>
        <begin position="42"/>
        <end position="65"/>
    </location>
</feature>
<evidence type="ECO:0000256" key="4">
    <source>
        <dbReference type="ARBA" id="ARBA00022984"/>
    </source>
</evidence>
<dbReference type="InterPro" id="IPR038063">
    <property type="entry name" value="Transpep_catalytic_dom"/>
</dbReference>
<comment type="caution">
    <text evidence="11">The sequence shown here is derived from an EMBL/GenBank/DDBJ whole genome shotgun (WGS) entry which is preliminary data.</text>
</comment>
<dbReference type="Gene3D" id="2.60.40.3780">
    <property type="match status" value="1"/>
</dbReference>
<dbReference type="GO" id="GO:0071972">
    <property type="term" value="F:peptidoglycan L,D-transpeptidase activity"/>
    <property type="evidence" value="ECO:0007669"/>
    <property type="project" value="TreeGrafter"/>
</dbReference>
<dbReference type="PROSITE" id="PS50853">
    <property type="entry name" value="FN3"/>
    <property type="match status" value="1"/>
</dbReference>
<evidence type="ECO:0000256" key="1">
    <source>
        <dbReference type="ARBA" id="ARBA00004752"/>
    </source>
</evidence>
<accession>A0A2V3DW61</accession>
<proteinExistence type="predicted"/>
<dbReference type="Proteomes" id="UP000246303">
    <property type="component" value="Unassembled WGS sequence"/>
</dbReference>
<dbReference type="UniPathway" id="UPA00219"/>
<dbReference type="Pfam" id="PF03734">
    <property type="entry name" value="YkuD"/>
    <property type="match status" value="1"/>
</dbReference>
<dbReference type="GO" id="GO:0018104">
    <property type="term" value="P:peptidoglycan-protein cross-linking"/>
    <property type="evidence" value="ECO:0007669"/>
    <property type="project" value="TreeGrafter"/>
</dbReference>
<dbReference type="PANTHER" id="PTHR30582">
    <property type="entry name" value="L,D-TRANSPEPTIDASE"/>
    <property type="match status" value="1"/>
</dbReference>
<keyword evidence="6 7" id="KW-0961">Cell wall biogenesis/degradation</keyword>
<dbReference type="Gene3D" id="2.60.40.3710">
    <property type="match status" value="1"/>
</dbReference>
<dbReference type="Pfam" id="PF17964">
    <property type="entry name" value="Big_10"/>
    <property type="match status" value="1"/>
</dbReference>
<evidence type="ECO:0000256" key="8">
    <source>
        <dbReference type="SAM" id="MobiDB-lite"/>
    </source>
</evidence>
<keyword evidence="2" id="KW-0808">Transferase</keyword>
<dbReference type="SUPFAM" id="SSF141523">
    <property type="entry name" value="L,D-transpeptidase catalytic domain-like"/>
    <property type="match status" value="1"/>
</dbReference>
<evidence type="ECO:0000256" key="3">
    <source>
        <dbReference type="ARBA" id="ARBA00022960"/>
    </source>
</evidence>
<evidence type="ECO:0000259" key="9">
    <source>
        <dbReference type="PROSITE" id="PS50853"/>
    </source>
</evidence>
<gene>
    <name evidence="11" type="ORF">CVS29_01970</name>
</gene>
<evidence type="ECO:0000256" key="6">
    <source>
        <dbReference type="ARBA" id="ARBA00023316"/>
    </source>
</evidence>
<dbReference type="InterPro" id="IPR003961">
    <property type="entry name" value="FN3_dom"/>
</dbReference>
<dbReference type="InterPro" id="IPR005490">
    <property type="entry name" value="LD_TPept_cat_dom"/>
</dbReference>
<dbReference type="GO" id="GO:0008360">
    <property type="term" value="P:regulation of cell shape"/>
    <property type="evidence" value="ECO:0007669"/>
    <property type="project" value="UniProtKB-UniRule"/>
</dbReference>